<keyword evidence="7 12" id="KW-0560">Oxidoreductase</keyword>
<dbReference type="GO" id="GO:0016705">
    <property type="term" value="F:oxidoreductase activity, acting on paired donors, with incorporation or reduction of molecular oxygen"/>
    <property type="evidence" value="ECO:0007669"/>
    <property type="project" value="InterPro"/>
</dbReference>
<dbReference type="GO" id="GO:0020037">
    <property type="term" value="F:heme binding"/>
    <property type="evidence" value="ECO:0007669"/>
    <property type="project" value="InterPro"/>
</dbReference>
<evidence type="ECO:0000256" key="1">
    <source>
        <dbReference type="ARBA" id="ARBA00001971"/>
    </source>
</evidence>
<keyword evidence="3 11" id="KW-0349">Heme</keyword>
<evidence type="ECO:0000256" key="3">
    <source>
        <dbReference type="ARBA" id="ARBA00022617"/>
    </source>
</evidence>
<comment type="cofactor">
    <cofactor evidence="1 11">
        <name>heme</name>
        <dbReference type="ChEBI" id="CHEBI:30413"/>
    </cofactor>
</comment>
<dbReference type="PANTHER" id="PTHR47947">
    <property type="entry name" value="CYTOCHROME P450 82C3-RELATED"/>
    <property type="match status" value="1"/>
</dbReference>
<dbReference type="InterPro" id="IPR050651">
    <property type="entry name" value="Plant_Cytochrome_P450_Monoox"/>
</dbReference>
<keyword evidence="5 11" id="KW-0479">Metal-binding</keyword>
<dbReference type="EMBL" id="KY217723">
    <property type="protein sequence ID" value="ATO91434.1"/>
    <property type="molecule type" value="mRNA"/>
</dbReference>
<dbReference type="GO" id="GO:0004497">
    <property type="term" value="F:monooxygenase activity"/>
    <property type="evidence" value="ECO:0007669"/>
    <property type="project" value="UniProtKB-KW"/>
</dbReference>
<keyword evidence="10 13" id="KW-0472">Membrane</keyword>
<keyword evidence="6 13" id="KW-1133">Transmembrane helix</keyword>
<evidence type="ECO:0000256" key="10">
    <source>
        <dbReference type="ARBA" id="ARBA00023136"/>
    </source>
</evidence>
<dbReference type="InterPro" id="IPR001128">
    <property type="entry name" value="Cyt_P450"/>
</dbReference>
<dbReference type="CDD" id="cd20654">
    <property type="entry name" value="CYP82"/>
    <property type="match status" value="1"/>
</dbReference>
<dbReference type="InterPro" id="IPR017972">
    <property type="entry name" value="Cyt_P450_CS"/>
</dbReference>
<dbReference type="AlphaFoldDB" id="A0A2D1PE19"/>
<comment type="similarity">
    <text evidence="12">Belongs to the cytochrome P450 family.</text>
</comment>
<evidence type="ECO:0000256" key="5">
    <source>
        <dbReference type="ARBA" id="ARBA00022723"/>
    </source>
</evidence>
<dbReference type="PRINTS" id="PR00463">
    <property type="entry name" value="EP450I"/>
</dbReference>
<dbReference type="InterPro" id="IPR002401">
    <property type="entry name" value="Cyt_P450_E_grp-I"/>
</dbReference>
<organism evidence="14">
    <name type="scientific">Fallopia multiflora</name>
    <name type="common">tuber fleeceflower</name>
    <dbReference type="NCBI Taxonomy" id="76025"/>
    <lineage>
        <taxon>Eukaryota</taxon>
        <taxon>Viridiplantae</taxon>
        <taxon>Streptophyta</taxon>
        <taxon>Embryophyta</taxon>
        <taxon>Tracheophyta</taxon>
        <taxon>Spermatophyta</taxon>
        <taxon>Magnoliopsida</taxon>
        <taxon>eudicotyledons</taxon>
        <taxon>Gunneridae</taxon>
        <taxon>Pentapetalae</taxon>
        <taxon>Caryophyllales</taxon>
        <taxon>Polygonaceae</taxon>
        <taxon>Polygonoideae</taxon>
        <taxon>Polygoneae</taxon>
        <taxon>Fallopia</taxon>
    </lineage>
</organism>
<evidence type="ECO:0000256" key="9">
    <source>
        <dbReference type="ARBA" id="ARBA00023033"/>
    </source>
</evidence>
<dbReference type="SUPFAM" id="SSF48264">
    <property type="entry name" value="Cytochrome P450"/>
    <property type="match status" value="1"/>
</dbReference>
<keyword evidence="9 12" id="KW-0503">Monooxygenase</keyword>
<dbReference type="PRINTS" id="PR00385">
    <property type="entry name" value="P450"/>
</dbReference>
<evidence type="ECO:0000256" key="13">
    <source>
        <dbReference type="SAM" id="Phobius"/>
    </source>
</evidence>
<dbReference type="Gene3D" id="1.10.630.10">
    <property type="entry name" value="Cytochrome P450"/>
    <property type="match status" value="1"/>
</dbReference>
<accession>A0A2D1PE19</accession>
<evidence type="ECO:0000313" key="14">
    <source>
        <dbReference type="EMBL" id="ATO91434.1"/>
    </source>
</evidence>
<evidence type="ECO:0000256" key="12">
    <source>
        <dbReference type="RuleBase" id="RU000461"/>
    </source>
</evidence>
<evidence type="ECO:0000256" key="6">
    <source>
        <dbReference type="ARBA" id="ARBA00022989"/>
    </source>
</evidence>
<keyword evidence="4 13" id="KW-0812">Transmembrane</keyword>
<evidence type="ECO:0000256" key="11">
    <source>
        <dbReference type="PIRSR" id="PIRSR602401-1"/>
    </source>
</evidence>
<gene>
    <name evidence="14" type="primary">CYP1</name>
</gene>
<sequence>MGALHQLHAHSIKWHSMATIFQLSPTVSSICSILVYLLPLTLFIAWSIILFAKKNEHSSKPPPPVAGGAWPIIGHLHLFGGKLLPHKLLGEMANKYGPVFLIRIGVKKALVVSSWEMAKECLLLNDKCVTSRPRLSVVYIMGYGDANFYINPYGPYWRSLRKIITLELLSNHRLDMLSYVWKEEANICINKLYAFWFKNKRSGSDAVLGDLKPWFSQMSMSIIVRIVSGKNCRGEEISLLHTTMGDFFSKIGMFLIGDALPFLRWLDLGGQEKAMRKTAKEMDDILQSWLWEHKERRKLGSGEGDKDFMNVMLSILDDSHIINNSGFDADTINKATCLMLLVGASDTSVVVLTWAISLLLNNRDILKKAQDELNIHVGKDRQVDESDIPKLVYLQAILKETLRMYPPGPLNGPREFNEDCTVGGYHVKKGTRLIINASKIHRDPRVWEDPMEFRPERFLTTHKDVDVRGQCFELIPFGSGRRICPGISFGIRNTHFLLASFLQAFEFSTLDNALVDMTESFGLTNLKATPLDVLIAPRLPDDLYE</sequence>
<dbReference type="GO" id="GO:0016020">
    <property type="term" value="C:membrane"/>
    <property type="evidence" value="ECO:0007669"/>
    <property type="project" value="UniProtKB-SubCell"/>
</dbReference>
<feature type="binding site" description="axial binding residue" evidence="11">
    <location>
        <position position="484"/>
    </location>
    <ligand>
        <name>heme</name>
        <dbReference type="ChEBI" id="CHEBI:30413"/>
    </ligand>
    <ligandPart>
        <name>Fe</name>
        <dbReference type="ChEBI" id="CHEBI:18248"/>
    </ligandPart>
</feature>
<evidence type="ECO:0000256" key="8">
    <source>
        <dbReference type="ARBA" id="ARBA00023004"/>
    </source>
</evidence>
<dbReference type="InterPro" id="IPR036396">
    <property type="entry name" value="Cyt_P450_sf"/>
</dbReference>
<protein>
    <submittedName>
        <fullName evidence="14">Putative cytochrome P450</fullName>
    </submittedName>
</protein>
<feature type="transmembrane region" description="Helical" evidence="13">
    <location>
        <begin position="33"/>
        <end position="52"/>
    </location>
</feature>
<evidence type="ECO:0000256" key="2">
    <source>
        <dbReference type="ARBA" id="ARBA00004370"/>
    </source>
</evidence>
<dbReference type="PROSITE" id="PS00086">
    <property type="entry name" value="CYTOCHROME_P450"/>
    <property type="match status" value="1"/>
</dbReference>
<dbReference type="GO" id="GO:0005506">
    <property type="term" value="F:iron ion binding"/>
    <property type="evidence" value="ECO:0007669"/>
    <property type="project" value="InterPro"/>
</dbReference>
<name>A0A2D1PE19_9CARY</name>
<reference evidence="14" key="1">
    <citation type="submission" date="2016-11" db="EMBL/GenBank/DDBJ databases">
        <title>Molecular cloning and characterization of cytochrome P450 genes involved in the biosynthesis of stibene glucoside in Polygonum multiflorum.</title>
        <authorList>
            <person name="Xia W."/>
        </authorList>
    </citation>
    <scope>NUCLEOTIDE SEQUENCE</scope>
</reference>
<evidence type="ECO:0000256" key="7">
    <source>
        <dbReference type="ARBA" id="ARBA00023002"/>
    </source>
</evidence>
<keyword evidence="8 11" id="KW-0408">Iron</keyword>
<dbReference type="Pfam" id="PF00067">
    <property type="entry name" value="p450"/>
    <property type="match status" value="1"/>
</dbReference>
<dbReference type="PANTHER" id="PTHR47947:SF26">
    <property type="entry name" value="CYTOCHROME P450"/>
    <property type="match status" value="1"/>
</dbReference>
<proteinExistence type="evidence at transcript level"/>
<evidence type="ECO:0000256" key="4">
    <source>
        <dbReference type="ARBA" id="ARBA00022692"/>
    </source>
</evidence>
<dbReference type="FunFam" id="1.10.630.10:FF:000026">
    <property type="entry name" value="Cytochrome P450 82C4"/>
    <property type="match status" value="1"/>
</dbReference>
<comment type="subcellular location">
    <subcellularLocation>
        <location evidence="2">Membrane</location>
    </subcellularLocation>
</comment>